<dbReference type="InterPro" id="IPR011032">
    <property type="entry name" value="GroES-like_sf"/>
</dbReference>
<dbReference type="AlphaFoldDB" id="A0A8H3HZX3"/>
<dbReference type="SMART" id="SM00829">
    <property type="entry name" value="PKS_ER"/>
    <property type="match status" value="1"/>
</dbReference>
<reference evidence="4" key="1">
    <citation type="submission" date="2021-03" db="EMBL/GenBank/DDBJ databases">
        <authorList>
            <person name="Tagirdzhanova G."/>
        </authorList>
    </citation>
    <scope>NUCLEOTIDE SEQUENCE</scope>
</reference>
<dbReference type="OrthoDB" id="9992527at2759"/>
<keyword evidence="2" id="KW-0560">Oxidoreductase</keyword>
<dbReference type="GO" id="GO:0016651">
    <property type="term" value="F:oxidoreductase activity, acting on NAD(P)H"/>
    <property type="evidence" value="ECO:0007669"/>
    <property type="project" value="InterPro"/>
</dbReference>
<evidence type="ECO:0000259" key="3">
    <source>
        <dbReference type="SMART" id="SM00829"/>
    </source>
</evidence>
<evidence type="ECO:0000313" key="5">
    <source>
        <dbReference type="Proteomes" id="UP000664169"/>
    </source>
</evidence>
<dbReference type="EMBL" id="CAJPDQ010000005">
    <property type="protein sequence ID" value="CAF9909487.1"/>
    <property type="molecule type" value="Genomic_DNA"/>
</dbReference>
<dbReference type="CDD" id="cd08249">
    <property type="entry name" value="enoyl_reductase_like"/>
    <property type="match status" value="1"/>
</dbReference>
<dbReference type="InterPro" id="IPR047122">
    <property type="entry name" value="Trans-enoyl_RdTase-like"/>
</dbReference>
<accession>A0A8H3HZX3</accession>
<dbReference type="InterPro" id="IPR020843">
    <property type="entry name" value="ER"/>
</dbReference>
<name>A0A8H3HZX3_9LECA</name>
<dbReference type="SUPFAM" id="SSF50129">
    <property type="entry name" value="GroES-like"/>
    <property type="match status" value="1"/>
</dbReference>
<protein>
    <recommendedName>
        <fullName evidence="3">Enoyl reductase (ER) domain-containing protein</fullName>
    </recommendedName>
</protein>
<gene>
    <name evidence="4" type="ORF">GOMPHAMPRED_006776</name>
</gene>
<organism evidence="4 5">
    <name type="scientific">Gomphillus americanus</name>
    <dbReference type="NCBI Taxonomy" id="1940652"/>
    <lineage>
        <taxon>Eukaryota</taxon>
        <taxon>Fungi</taxon>
        <taxon>Dikarya</taxon>
        <taxon>Ascomycota</taxon>
        <taxon>Pezizomycotina</taxon>
        <taxon>Lecanoromycetes</taxon>
        <taxon>OSLEUM clade</taxon>
        <taxon>Ostropomycetidae</taxon>
        <taxon>Ostropales</taxon>
        <taxon>Graphidaceae</taxon>
        <taxon>Gomphilloideae</taxon>
        <taxon>Gomphillus</taxon>
    </lineage>
</organism>
<evidence type="ECO:0000313" key="4">
    <source>
        <dbReference type="EMBL" id="CAF9909487.1"/>
    </source>
</evidence>
<dbReference type="Gene3D" id="3.40.50.720">
    <property type="entry name" value="NAD(P)-binding Rossmann-like Domain"/>
    <property type="match status" value="1"/>
</dbReference>
<evidence type="ECO:0000256" key="2">
    <source>
        <dbReference type="ARBA" id="ARBA00023002"/>
    </source>
</evidence>
<comment type="caution">
    <text evidence="4">The sequence shown here is derived from an EMBL/GenBank/DDBJ whole genome shotgun (WGS) entry which is preliminary data.</text>
</comment>
<dbReference type="PANTHER" id="PTHR45348">
    <property type="entry name" value="HYPOTHETICAL OXIDOREDUCTASE (EUROFUNG)"/>
    <property type="match status" value="1"/>
</dbReference>
<dbReference type="Gene3D" id="3.90.180.10">
    <property type="entry name" value="Medium-chain alcohol dehydrogenases, catalytic domain"/>
    <property type="match status" value="1"/>
</dbReference>
<dbReference type="InterPro" id="IPR013154">
    <property type="entry name" value="ADH-like_N"/>
</dbReference>
<comment type="similarity">
    <text evidence="1">Belongs to the zinc-containing alcohol dehydrogenase family.</text>
</comment>
<dbReference type="Pfam" id="PF08240">
    <property type="entry name" value="ADH_N"/>
    <property type="match status" value="1"/>
</dbReference>
<sequence>MATHAAIQMVAQRQPLQLAQVPTVEPGDGETLVKVEWVCSTPLDLHQADGGLGTTYPNIVGDSIAGKIMKLGPNVENLKVGDKVFGFGWRSQKERAAQEYATYHQNLLGKIPSGISYQEAVTVPNNFVTVFHALTKDLDLPLPWPQPEQAPERASDPILYGYTNLIGTASKAHHAELKSFDATAVFDYRDPDIVPHIIAAIKPSQTPAIPFILDCIGSKSGSIEPISKIAQAGPTVAVLLPVIVRDSTVEEVPIYDMDPKSHANWAKDVTVRGVRTHFYLQDEFFATHLQPVVMPYMLEHGIVKPNRQRVVQGETFRDRAQNALDILRRKEVSGERLVWRVPDGEE</sequence>
<keyword evidence="5" id="KW-1185">Reference proteome</keyword>
<feature type="domain" description="Enoyl reductase (ER)" evidence="3">
    <location>
        <begin position="11"/>
        <end position="338"/>
    </location>
</feature>
<dbReference type="PANTHER" id="PTHR45348:SF3">
    <property type="entry name" value="ENOYL REDUCTASE (ER) DOMAIN-CONTAINING PROTEIN"/>
    <property type="match status" value="1"/>
</dbReference>
<dbReference type="Proteomes" id="UP000664169">
    <property type="component" value="Unassembled WGS sequence"/>
</dbReference>
<proteinExistence type="inferred from homology"/>
<evidence type="ECO:0000256" key="1">
    <source>
        <dbReference type="ARBA" id="ARBA00008072"/>
    </source>
</evidence>